<evidence type="ECO:0000313" key="3">
    <source>
        <dbReference type="EMBL" id="MBI5252212.1"/>
    </source>
</evidence>
<organism evidence="3 4">
    <name type="scientific">Desulfomonile tiedjei</name>
    <dbReference type="NCBI Taxonomy" id="2358"/>
    <lineage>
        <taxon>Bacteria</taxon>
        <taxon>Pseudomonadati</taxon>
        <taxon>Thermodesulfobacteriota</taxon>
        <taxon>Desulfomonilia</taxon>
        <taxon>Desulfomonilales</taxon>
        <taxon>Desulfomonilaceae</taxon>
        <taxon>Desulfomonile</taxon>
    </lineage>
</organism>
<name>A0A9D6V612_9BACT</name>
<gene>
    <name evidence="3" type="ORF">HY912_22185</name>
</gene>
<sequence>ARGFQADFPVVDDRRLVGLITRDALVSALHQSGPSALVSDSRVKDFSTAVEATPLTEVLQKMQDTGIKAVPILKGGELKGLITLEQIGKFNMLCSGYSCEFMQAGK</sequence>
<evidence type="ECO:0000313" key="4">
    <source>
        <dbReference type="Proteomes" id="UP000807825"/>
    </source>
</evidence>
<dbReference type="SMART" id="SM00116">
    <property type="entry name" value="CBS"/>
    <property type="match status" value="1"/>
</dbReference>
<accession>A0A9D6V612</accession>
<evidence type="ECO:0000256" key="1">
    <source>
        <dbReference type="PROSITE-ProRule" id="PRU00703"/>
    </source>
</evidence>
<evidence type="ECO:0000259" key="2">
    <source>
        <dbReference type="PROSITE" id="PS51371"/>
    </source>
</evidence>
<dbReference type="Proteomes" id="UP000807825">
    <property type="component" value="Unassembled WGS sequence"/>
</dbReference>
<dbReference type="SUPFAM" id="SSF54631">
    <property type="entry name" value="CBS-domain pair"/>
    <property type="match status" value="1"/>
</dbReference>
<proteinExistence type="predicted"/>
<reference evidence="3" key="1">
    <citation type="submission" date="2020-07" db="EMBL/GenBank/DDBJ databases">
        <title>Huge and variable diversity of episymbiotic CPR bacteria and DPANN archaea in groundwater ecosystems.</title>
        <authorList>
            <person name="He C.Y."/>
            <person name="Keren R."/>
            <person name="Whittaker M."/>
            <person name="Farag I.F."/>
            <person name="Doudna J."/>
            <person name="Cate J.H.D."/>
            <person name="Banfield J.F."/>
        </authorList>
    </citation>
    <scope>NUCLEOTIDE SEQUENCE</scope>
    <source>
        <strain evidence="3">NC_groundwater_1664_Pr3_B-0.1um_52_9</strain>
    </source>
</reference>
<dbReference type="InterPro" id="IPR000644">
    <property type="entry name" value="CBS_dom"/>
</dbReference>
<dbReference type="InterPro" id="IPR046342">
    <property type="entry name" value="CBS_dom_sf"/>
</dbReference>
<dbReference type="Gene3D" id="3.10.580.10">
    <property type="entry name" value="CBS-domain"/>
    <property type="match status" value="1"/>
</dbReference>
<dbReference type="AlphaFoldDB" id="A0A9D6V612"/>
<protein>
    <submittedName>
        <fullName evidence="3">CBS domain-containing protein</fullName>
    </submittedName>
</protein>
<comment type="caution">
    <text evidence="3">The sequence shown here is derived from an EMBL/GenBank/DDBJ whole genome shotgun (WGS) entry which is preliminary data.</text>
</comment>
<feature type="domain" description="CBS" evidence="2">
    <location>
        <begin position="42"/>
        <end position="101"/>
    </location>
</feature>
<dbReference type="EMBL" id="JACRDE010000580">
    <property type="protein sequence ID" value="MBI5252212.1"/>
    <property type="molecule type" value="Genomic_DNA"/>
</dbReference>
<keyword evidence="1" id="KW-0129">CBS domain</keyword>
<dbReference type="Pfam" id="PF00571">
    <property type="entry name" value="CBS"/>
    <property type="match status" value="2"/>
</dbReference>
<dbReference type="PROSITE" id="PS51371">
    <property type="entry name" value="CBS"/>
    <property type="match status" value="1"/>
</dbReference>
<feature type="non-terminal residue" evidence="3">
    <location>
        <position position="1"/>
    </location>
</feature>